<reference evidence="6" key="3">
    <citation type="submission" date="2022-06" db="UniProtKB">
        <authorList>
            <consortium name="EnsemblMetazoa"/>
        </authorList>
    </citation>
    <scope>IDENTIFICATION</scope>
</reference>
<evidence type="ECO:0000256" key="4">
    <source>
        <dbReference type="SAM" id="Coils"/>
    </source>
</evidence>
<keyword evidence="2 4" id="KW-0175">Coiled coil</keyword>
<dbReference type="Proteomes" id="UP000070412">
    <property type="component" value="Unassembled WGS sequence"/>
</dbReference>
<organism evidence="5">
    <name type="scientific">Sarcoptes scabiei</name>
    <name type="common">Itch mite</name>
    <name type="synonym">Acarus scabiei</name>
    <dbReference type="NCBI Taxonomy" id="52283"/>
    <lineage>
        <taxon>Eukaryota</taxon>
        <taxon>Metazoa</taxon>
        <taxon>Ecdysozoa</taxon>
        <taxon>Arthropoda</taxon>
        <taxon>Chelicerata</taxon>
        <taxon>Arachnida</taxon>
        <taxon>Acari</taxon>
        <taxon>Acariformes</taxon>
        <taxon>Sarcoptiformes</taxon>
        <taxon>Astigmata</taxon>
        <taxon>Psoroptidia</taxon>
        <taxon>Sarcoptoidea</taxon>
        <taxon>Sarcoptidae</taxon>
        <taxon>Sarcoptinae</taxon>
        <taxon>Sarcoptes</taxon>
    </lineage>
</organism>
<dbReference type="EMBL" id="WVUK01000056">
    <property type="protein sequence ID" value="KAF7492316.1"/>
    <property type="molecule type" value="Genomic_DNA"/>
</dbReference>
<reference evidence="7" key="1">
    <citation type="journal article" date="2020" name="PLoS Negl. Trop. Dis.">
        <title>High-quality nuclear genome for Sarcoptes scabiei-A critical resource for a neglected parasite.</title>
        <authorList>
            <person name="Korhonen P.K."/>
            <person name="Gasser R.B."/>
            <person name="Ma G."/>
            <person name="Wang T."/>
            <person name="Stroehlein A.J."/>
            <person name="Young N.D."/>
            <person name="Ang C.S."/>
            <person name="Fernando D.D."/>
            <person name="Lu H.C."/>
            <person name="Taylor S."/>
            <person name="Reynolds S.L."/>
            <person name="Mofiz E."/>
            <person name="Najaraj S.H."/>
            <person name="Gowda H."/>
            <person name="Madugundu A."/>
            <person name="Renuse S."/>
            <person name="Holt D."/>
            <person name="Pandey A."/>
            <person name="Papenfuss A.T."/>
            <person name="Fischer K."/>
        </authorList>
    </citation>
    <scope>NUCLEOTIDE SEQUENCE [LARGE SCALE GENOMIC DNA]</scope>
</reference>
<evidence type="ECO:0000256" key="1">
    <source>
        <dbReference type="ARBA" id="ARBA00009036"/>
    </source>
</evidence>
<dbReference type="Pfam" id="PF00261">
    <property type="entry name" value="Tropomyosin"/>
    <property type="match status" value="1"/>
</dbReference>
<dbReference type="AlphaFoldDB" id="A0A834VD07"/>
<dbReference type="PROSITE" id="PS00326">
    <property type="entry name" value="TROPOMYOSIN"/>
    <property type="match status" value="1"/>
</dbReference>
<evidence type="ECO:0000256" key="2">
    <source>
        <dbReference type="ARBA" id="ARBA00023054"/>
    </source>
</evidence>
<evidence type="ECO:0000313" key="5">
    <source>
        <dbReference type="EMBL" id="KAF7492316.1"/>
    </source>
</evidence>
<name>A0A834VD07_SARSC</name>
<dbReference type="OrthoDB" id="128924at2759"/>
<evidence type="ECO:0000256" key="3">
    <source>
        <dbReference type="RuleBase" id="RU004515"/>
    </source>
</evidence>
<accession>A0A834VD07</accession>
<evidence type="ECO:0000313" key="6">
    <source>
        <dbReference type="EnsemblMetazoa" id="KAF7492316.1"/>
    </source>
</evidence>
<protein>
    <submittedName>
        <fullName evidence="5">Tropomyosin</fullName>
    </submittedName>
</protein>
<dbReference type="FunFam" id="1.20.5.170:FF:000001">
    <property type="entry name" value="Tropomyosin alpha-1 chain isoform 1"/>
    <property type="match status" value="1"/>
</dbReference>
<comment type="similarity">
    <text evidence="1 3">Belongs to the tropomyosin family.</text>
</comment>
<sequence>MEQQEQSSTHSRFGQSESNFSFQTSNMALKNADIARELEPRSSRSLSINQNETINSEAILKRIRCKKNNLTAIDNYFCEENCSKNKTNNVGGEEFFDLRCSSLQIEELQKSRQLQQQRRRSSAGYPGLAFGSPMFSNTLFKFSLIANELKDLKQNQLRKAESEVSSLNRRILMIEDNLEKTEERLRITVLKLEEAQQAADESERIRKTLENKTNMEDDRISFLESQLAQARQIAEESDKKYEEMARRIAMLEADLERAEERASKNETKSAELENELRIVGTNLKSLEANDEKAHIREQSYESRISILTAKLKEAETRAELAERTVQKLQSECDRLEEELSGEREKSHLLQEEVETTLKDIQAI</sequence>
<dbReference type="InterPro" id="IPR000533">
    <property type="entry name" value="Tropomyosin"/>
</dbReference>
<dbReference type="PANTHER" id="PTHR19269">
    <property type="entry name" value="TROPOMYOSIN"/>
    <property type="match status" value="1"/>
</dbReference>
<proteinExistence type="inferred from homology"/>
<dbReference type="Gene3D" id="1.20.5.170">
    <property type="match status" value="2"/>
</dbReference>
<feature type="coiled-coil region" evidence="4">
    <location>
        <begin position="150"/>
        <end position="352"/>
    </location>
</feature>
<dbReference type="PRINTS" id="PR00194">
    <property type="entry name" value="TROPOMYOSIN"/>
</dbReference>
<gene>
    <name evidence="5" type="ORF">SSS_8164</name>
</gene>
<dbReference type="EnsemblMetazoa" id="SSS_8164s_mrna">
    <property type="protein sequence ID" value="KAF7492316.1"/>
    <property type="gene ID" value="SSS_8164"/>
</dbReference>
<reference evidence="5" key="2">
    <citation type="submission" date="2020-01" db="EMBL/GenBank/DDBJ databases">
        <authorList>
            <person name="Korhonen P.K.K."/>
            <person name="Guangxu M.G."/>
            <person name="Wang T.W."/>
            <person name="Stroehlein A.J.S."/>
            <person name="Young N.D."/>
            <person name="Ang C.-S.A."/>
            <person name="Fernando D.W.F."/>
            <person name="Lu H.L."/>
            <person name="Taylor S.T."/>
            <person name="Ehtesham M.E.M."/>
            <person name="Najaraj S.H.N."/>
            <person name="Harsha G.H.G."/>
            <person name="Madugundu A.M."/>
            <person name="Renuse S.R."/>
            <person name="Holt D.H."/>
            <person name="Pandey A.P."/>
            <person name="Papenfuss A.P."/>
            <person name="Gasser R.B.G."/>
            <person name="Fischer K.F."/>
        </authorList>
    </citation>
    <scope>NUCLEOTIDE SEQUENCE</scope>
    <source>
        <strain evidence="5">SSS_KF_BRIS2020</strain>
    </source>
</reference>
<evidence type="ECO:0000313" key="7">
    <source>
        <dbReference type="Proteomes" id="UP000070412"/>
    </source>
</evidence>
<dbReference type="SUPFAM" id="SSF57997">
    <property type="entry name" value="Tropomyosin"/>
    <property type="match status" value="1"/>
</dbReference>
<keyword evidence="7" id="KW-1185">Reference proteome</keyword>